<proteinExistence type="predicted"/>
<protein>
    <recommendedName>
        <fullName evidence="3">Brl1/Brr6 domain-containing protein</fullName>
    </recommendedName>
</protein>
<feature type="region of interest" description="Disordered" evidence="1">
    <location>
        <begin position="1"/>
        <end position="219"/>
    </location>
</feature>
<comment type="caution">
    <text evidence="4">The sequence shown here is derived from an EMBL/GenBank/DDBJ whole genome shotgun (WGS) entry which is preliminary data.</text>
</comment>
<dbReference type="AlphaFoldDB" id="A0AAN6YLL2"/>
<dbReference type="GO" id="GO:0031965">
    <property type="term" value="C:nuclear membrane"/>
    <property type="evidence" value="ECO:0007669"/>
    <property type="project" value="InterPro"/>
</dbReference>
<keyword evidence="2" id="KW-0812">Transmembrane</keyword>
<dbReference type="PANTHER" id="PTHR28136:SF1">
    <property type="entry name" value="NUCLEUS EXPORT PROTEIN BRL1"/>
    <property type="match status" value="1"/>
</dbReference>
<feature type="transmembrane region" description="Helical" evidence="2">
    <location>
        <begin position="249"/>
        <end position="270"/>
    </location>
</feature>
<evidence type="ECO:0000256" key="1">
    <source>
        <dbReference type="SAM" id="MobiDB-lite"/>
    </source>
</evidence>
<evidence type="ECO:0000256" key="2">
    <source>
        <dbReference type="SAM" id="Phobius"/>
    </source>
</evidence>
<dbReference type="InterPro" id="IPR018767">
    <property type="entry name" value="Brl1/Brr6_dom"/>
</dbReference>
<dbReference type="InterPro" id="IPR040202">
    <property type="entry name" value="Brl1/Brr6"/>
</dbReference>
<gene>
    <name evidence="4" type="ORF">QBC37DRAFT_164890</name>
</gene>
<feature type="transmembrane region" description="Helical" evidence="2">
    <location>
        <begin position="355"/>
        <end position="376"/>
    </location>
</feature>
<keyword evidence="2" id="KW-0472">Membrane</keyword>
<feature type="compositionally biased region" description="Polar residues" evidence="1">
    <location>
        <begin position="73"/>
        <end position="82"/>
    </location>
</feature>
<evidence type="ECO:0000259" key="3">
    <source>
        <dbReference type="SMART" id="SM01042"/>
    </source>
</evidence>
<name>A0AAN6YLL2_9PEZI</name>
<feature type="compositionally biased region" description="Basic and acidic residues" evidence="1">
    <location>
        <begin position="477"/>
        <end position="487"/>
    </location>
</feature>
<dbReference type="EMBL" id="MU858050">
    <property type="protein sequence ID" value="KAK4218927.1"/>
    <property type="molecule type" value="Genomic_DNA"/>
</dbReference>
<reference evidence="4" key="1">
    <citation type="journal article" date="2023" name="Mol. Phylogenet. Evol.">
        <title>Genome-scale phylogeny and comparative genomics of the fungal order Sordariales.</title>
        <authorList>
            <person name="Hensen N."/>
            <person name="Bonometti L."/>
            <person name="Westerberg I."/>
            <person name="Brannstrom I.O."/>
            <person name="Guillou S."/>
            <person name="Cros-Aarteil S."/>
            <person name="Calhoun S."/>
            <person name="Haridas S."/>
            <person name="Kuo A."/>
            <person name="Mondo S."/>
            <person name="Pangilinan J."/>
            <person name="Riley R."/>
            <person name="LaButti K."/>
            <person name="Andreopoulos B."/>
            <person name="Lipzen A."/>
            <person name="Chen C."/>
            <person name="Yan M."/>
            <person name="Daum C."/>
            <person name="Ng V."/>
            <person name="Clum A."/>
            <person name="Steindorff A."/>
            <person name="Ohm R.A."/>
            <person name="Martin F."/>
            <person name="Silar P."/>
            <person name="Natvig D.O."/>
            <person name="Lalanne C."/>
            <person name="Gautier V."/>
            <person name="Ament-Velasquez S.L."/>
            <person name="Kruys A."/>
            <person name="Hutchinson M.I."/>
            <person name="Powell A.J."/>
            <person name="Barry K."/>
            <person name="Miller A.N."/>
            <person name="Grigoriev I.V."/>
            <person name="Debuchy R."/>
            <person name="Gladieux P."/>
            <person name="Hiltunen Thoren M."/>
            <person name="Johannesson H."/>
        </authorList>
    </citation>
    <scope>NUCLEOTIDE SEQUENCE</scope>
    <source>
        <strain evidence="4">PSN293</strain>
    </source>
</reference>
<evidence type="ECO:0000313" key="5">
    <source>
        <dbReference type="Proteomes" id="UP001301769"/>
    </source>
</evidence>
<dbReference type="PANTHER" id="PTHR28136">
    <property type="entry name" value="NUCLEUS EXPORT PROTEIN BRR6"/>
    <property type="match status" value="1"/>
</dbReference>
<feature type="domain" description="Brl1/Brr6" evidence="3">
    <location>
        <begin position="243"/>
        <end position="377"/>
    </location>
</feature>
<keyword evidence="5" id="KW-1185">Reference proteome</keyword>
<dbReference type="GO" id="GO:0055088">
    <property type="term" value="P:lipid homeostasis"/>
    <property type="evidence" value="ECO:0007669"/>
    <property type="project" value="InterPro"/>
</dbReference>
<dbReference type="GO" id="GO:0006998">
    <property type="term" value="P:nuclear envelope organization"/>
    <property type="evidence" value="ECO:0007669"/>
    <property type="project" value="InterPro"/>
</dbReference>
<dbReference type="Proteomes" id="UP001301769">
    <property type="component" value="Unassembled WGS sequence"/>
</dbReference>
<organism evidence="4 5">
    <name type="scientific">Rhypophila decipiens</name>
    <dbReference type="NCBI Taxonomy" id="261697"/>
    <lineage>
        <taxon>Eukaryota</taxon>
        <taxon>Fungi</taxon>
        <taxon>Dikarya</taxon>
        <taxon>Ascomycota</taxon>
        <taxon>Pezizomycotina</taxon>
        <taxon>Sordariomycetes</taxon>
        <taxon>Sordariomycetidae</taxon>
        <taxon>Sordariales</taxon>
        <taxon>Naviculisporaceae</taxon>
        <taxon>Rhypophila</taxon>
    </lineage>
</organism>
<sequence>MDRRTFEGPMDWEYQSQPPVDHSSPFAKFSQKPSAFESPSKFKTNPFAFPASATRPTPLRQQSQPKPPHASFFNPQLPNSRPSAPLFRNPAFTTPQKRVDELQYSEMSGAETSPALTDASEQPADTPEADRDDEDFGRMTITPHTSSKMLFGKPTGRSRTPGRGEILRGNRDKVRKRKRQLGDRDVGSVRSRLPHGSDESDSDWEGEHGDKSIKGKGKRGAKQSWFNSFLAAVSDNPSAPAILSKWLQLGVNVILLGLVLFGIFAIVSQIRSDLAHANDKARAVIVNEMAICSENYIKNQCSPRAARPPALDGPCNEWEACMNQDASAIMKVQVSARNVAEIMNEFVGVLTFKTWGFILSLFLVAVVASNIGFGFLRDSALAGSAHNIHHAGGAAGRPVADPLQSPPAVPHMLGHHDPRQAYIWAPIGETPRHVRRGIFGAAAAAGDGSDTEDNYSPDVPTKSIMPPPQTPRRRSPSKGDRERERGRSPSKLMRSPSKGY</sequence>
<evidence type="ECO:0000313" key="4">
    <source>
        <dbReference type="EMBL" id="KAK4218927.1"/>
    </source>
</evidence>
<keyword evidence="2" id="KW-1133">Transmembrane helix</keyword>
<reference evidence="4" key="2">
    <citation type="submission" date="2023-05" db="EMBL/GenBank/DDBJ databases">
        <authorList>
            <consortium name="Lawrence Berkeley National Laboratory"/>
            <person name="Steindorff A."/>
            <person name="Hensen N."/>
            <person name="Bonometti L."/>
            <person name="Westerberg I."/>
            <person name="Brannstrom I.O."/>
            <person name="Guillou S."/>
            <person name="Cros-Aarteil S."/>
            <person name="Calhoun S."/>
            <person name="Haridas S."/>
            <person name="Kuo A."/>
            <person name="Mondo S."/>
            <person name="Pangilinan J."/>
            <person name="Riley R."/>
            <person name="Labutti K."/>
            <person name="Andreopoulos B."/>
            <person name="Lipzen A."/>
            <person name="Chen C."/>
            <person name="Yanf M."/>
            <person name="Daum C."/>
            <person name="Ng V."/>
            <person name="Clum A."/>
            <person name="Ohm R."/>
            <person name="Martin F."/>
            <person name="Silar P."/>
            <person name="Natvig D."/>
            <person name="Lalanne C."/>
            <person name="Gautier V."/>
            <person name="Ament-Velasquez S.L."/>
            <person name="Kruys A."/>
            <person name="Hutchinson M.I."/>
            <person name="Powell A.J."/>
            <person name="Barry K."/>
            <person name="Miller A.N."/>
            <person name="Grigoriev I.V."/>
            <person name="Debuchy R."/>
            <person name="Gladieux P."/>
            <person name="Thoren M.H."/>
            <person name="Johannesson H."/>
        </authorList>
    </citation>
    <scope>NUCLEOTIDE SEQUENCE</scope>
    <source>
        <strain evidence="4">PSN293</strain>
    </source>
</reference>
<feature type="region of interest" description="Disordered" evidence="1">
    <location>
        <begin position="391"/>
        <end position="414"/>
    </location>
</feature>
<dbReference type="SMART" id="SM01042">
    <property type="entry name" value="Brr6_like_C_C"/>
    <property type="match status" value="1"/>
</dbReference>
<accession>A0AAN6YLL2</accession>
<dbReference type="Pfam" id="PF10104">
    <property type="entry name" value="Brr6_like_C_C"/>
    <property type="match status" value="1"/>
</dbReference>
<feature type="region of interest" description="Disordered" evidence="1">
    <location>
        <begin position="443"/>
        <end position="500"/>
    </location>
</feature>